<dbReference type="EMBL" id="KZ821729">
    <property type="protein sequence ID" value="PYH78386.1"/>
    <property type="molecule type" value="Genomic_DNA"/>
</dbReference>
<accession>A0A319BXG4</accession>
<dbReference type="VEuPathDB" id="FungiDB:BO82DRAFT_405239"/>
<gene>
    <name evidence="2" type="ORF">BO82DRAFT_405239</name>
</gene>
<evidence type="ECO:0000313" key="2">
    <source>
        <dbReference type="EMBL" id="PYH78386.1"/>
    </source>
</evidence>
<evidence type="ECO:0000256" key="1">
    <source>
        <dbReference type="SAM" id="MobiDB-lite"/>
    </source>
</evidence>
<evidence type="ECO:0000313" key="3">
    <source>
        <dbReference type="Proteomes" id="UP000248340"/>
    </source>
</evidence>
<feature type="region of interest" description="Disordered" evidence="1">
    <location>
        <begin position="1"/>
        <end position="197"/>
    </location>
</feature>
<reference evidence="2 3" key="1">
    <citation type="submission" date="2016-12" db="EMBL/GenBank/DDBJ databases">
        <title>The genomes of Aspergillus section Nigri reveals drivers in fungal speciation.</title>
        <authorList>
            <consortium name="DOE Joint Genome Institute"/>
            <person name="Vesth T.C."/>
            <person name="Nybo J."/>
            <person name="Theobald S."/>
            <person name="Brandl J."/>
            <person name="Frisvad J.C."/>
            <person name="Nielsen K.F."/>
            <person name="Lyhne E.K."/>
            <person name="Kogle M.E."/>
            <person name="Kuo A."/>
            <person name="Riley R."/>
            <person name="Clum A."/>
            <person name="Nolan M."/>
            <person name="Lipzen A."/>
            <person name="Salamov A."/>
            <person name="Henrissat B."/>
            <person name="Wiebenga A."/>
            <person name="De Vries R.P."/>
            <person name="Grigoriev I.V."/>
            <person name="Mortensen U.H."/>
            <person name="Andersen M.R."/>
            <person name="Baker S.E."/>
        </authorList>
    </citation>
    <scope>NUCLEOTIDE SEQUENCE [LARGE SCALE GENOMIC DNA]</scope>
    <source>
        <strain evidence="2 3">CBS 121591</strain>
    </source>
</reference>
<dbReference type="GeneID" id="37142220"/>
<dbReference type="AlphaFoldDB" id="A0A319BXG4"/>
<sequence>MPSLKGILHGRVITTDAGHQQQEGGGGGLRRSNAVKHHGQQQQQQASAGTTLEERYEFPRRGVVRTNTAPGIGSGAHGPTVVNARARATTSAAAQPGSEWSYVPVNAKPRQYQGLGPSQREQLERHALDNEHDQRTQRWVADQQKRMELTQPVTRQPLPVPPRPPQSQLRPGPQMQQQQRQQPQPTIPSSGNRRPFFKNDMEVDACVRSTSSYEVGILNQGDWRTGKSVHPVQARRPVHVVTPSQCPVSRVASPVDEISDQREATRRVLRRRDLPDR</sequence>
<protein>
    <submittedName>
        <fullName evidence="2">Uncharacterized protein</fullName>
    </submittedName>
</protein>
<keyword evidence="3" id="KW-1185">Reference proteome</keyword>
<feature type="compositionally biased region" description="Basic and acidic residues" evidence="1">
    <location>
        <begin position="121"/>
        <end position="136"/>
    </location>
</feature>
<dbReference type="OrthoDB" id="10524011at2759"/>
<name>A0A319BXG4_9EURO</name>
<feature type="compositionally biased region" description="Low complexity" evidence="1">
    <location>
        <begin position="84"/>
        <end position="94"/>
    </location>
</feature>
<dbReference type="RefSeq" id="XP_025488586.1">
    <property type="nucleotide sequence ID" value="XM_025639478.1"/>
</dbReference>
<dbReference type="Proteomes" id="UP000248340">
    <property type="component" value="Unassembled WGS sequence"/>
</dbReference>
<organism evidence="2 3">
    <name type="scientific">Aspergillus uvarum CBS 121591</name>
    <dbReference type="NCBI Taxonomy" id="1448315"/>
    <lineage>
        <taxon>Eukaryota</taxon>
        <taxon>Fungi</taxon>
        <taxon>Dikarya</taxon>
        <taxon>Ascomycota</taxon>
        <taxon>Pezizomycotina</taxon>
        <taxon>Eurotiomycetes</taxon>
        <taxon>Eurotiomycetidae</taxon>
        <taxon>Eurotiales</taxon>
        <taxon>Aspergillaceae</taxon>
        <taxon>Aspergillus</taxon>
        <taxon>Aspergillus subgen. Circumdati</taxon>
    </lineage>
</organism>
<proteinExistence type="predicted"/>
<feature type="compositionally biased region" description="Low complexity" evidence="1">
    <location>
        <begin position="166"/>
        <end position="184"/>
    </location>
</feature>